<keyword evidence="7" id="KW-0259">Enterobactin biosynthesis</keyword>
<comment type="pathway">
    <text evidence="2">Siderophore biosynthesis; enterobactin biosynthesis.</text>
</comment>
<evidence type="ECO:0000256" key="7">
    <source>
        <dbReference type="ARBA" id="ARBA00023191"/>
    </source>
</evidence>
<feature type="binding site" evidence="12">
    <location>
        <position position="118"/>
    </location>
    <ligand>
        <name>CoA</name>
        <dbReference type="ChEBI" id="CHEBI:57287"/>
    </ligand>
</feature>
<comment type="subunit">
    <text evidence="4">EntB, EntD, EntE, and EntF form a multienzyme complex called enterobactin synthase.</text>
</comment>
<gene>
    <name evidence="16" type="primary">dipB</name>
    <name evidence="16" type="ORF">PADco_1370</name>
</gene>
<dbReference type="InterPro" id="IPR008278">
    <property type="entry name" value="4-PPantetheinyl_Trfase_dom"/>
</dbReference>
<dbReference type="InterPro" id="IPR041354">
    <property type="entry name" value="4PPT_N"/>
</dbReference>
<evidence type="ECO:0000256" key="8">
    <source>
        <dbReference type="ARBA" id="ARBA00029894"/>
    </source>
</evidence>
<comment type="similarity">
    <text evidence="3">Belongs to the P-Pant transferase superfamily. EntD family.</text>
</comment>
<evidence type="ECO:0000256" key="13">
    <source>
        <dbReference type="PIRSR" id="PIRSR603542-2"/>
    </source>
</evidence>
<evidence type="ECO:0000256" key="1">
    <source>
        <dbReference type="ARBA" id="ARBA00003937"/>
    </source>
</evidence>
<feature type="binding site" evidence="13">
    <location>
        <position position="118"/>
    </location>
    <ligand>
        <name>Mg(2+)</name>
        <dbReference type="ChEBI" id="CHEBI:18420"/>
    </ligand>
</feature>
<sequence>MNTKEDKIITNVTNILYKWFPKKTFIETAKINNYPILPKEKKLIINAVSKRKKEFSTGRWLSRRGLKYLGFPETEILTGYLRNPIWPDKINGSISHDNKLCAVVIMKKIPSLTNIGIDIIYFPKYSNRLKDLESMFVIDKDEIDIMNEFSLNFDSLAILFSIKESIIKAMSSEINSFIDMKDIKIFYENKKIKFIIKNKKPNVDIFAGVSYNYLITTAKIYN</sequence>
<name>A0A7R6W0G2_9PROT</name>
<feature type="binding site" evidence="12">
    <location>
        <position position="59"/>
    </location>
    <ligand>
        <name>CoA</name>
        <dbReference type="ChEBI" id="CHEBI:57287"/>
    </ligand>
</feature>
<dbReference type="Proteomes" id="UP000595708">
    <property type="component" value="Chromosome"/>
</dbReference>
<comment type="catalytic activity">
    <reaction evidence="10">
        <text>apo-[aryl-carrier protein] + CoA = holo-[aryl-carrier protein] + adenosine 3',5'-bisphosphate + H(+)</text>
        <dbReference type="Rhea" id="RHEA:48404"/>
        <dbReference type="Rhea" id="RHEA-COMP:15903"/>
        <dbReference type="Rhea" id="RHEA-COMP:17557"/>
        <dbReference type="ChEBI" id="CHEBI:15378"/>
        <dbReference type="ChEBI" id="CHEBI:29999"/>
        <dbReference type="ChEBI" id="CHEBI:57287"/>
        <dbReference type="ChEBI" id="CHEBI:58343"/>
        <dbReference type="ChEBI" id="CHEBI:64479"/>
    </reaction>
</comment>
<evidence type="ECO:0000259" key="14">
    <source>
        <dbReference type="Pfam" id="PF01648"/>
    </source>
</evidence>
<feature type="binding site" evidence="13">
    <location>
        <position position="119"/>
    </location>
    <ligand>
        <name>Mg(2+)</name>
        <dbReference type="ChEBI" id="CHEBI:18420"/>
    </ligand>
</feature>
<feature type="domain" description="4'-phosphopantetheinyl transferase" evidence="14">
    <location>
        <begin position="115"/>
        <end position="195"/>
    </location>
</feature>
<dbReference type="InterPro" id="IPR037143">
    <property type="entry name" value="4-PPantetheinyl_Trfase_dom_sf"/>
</dbReference>
<feature type="binding site" evidence="12">
    <location>
        <begin position="95"/>
        <end position="96"/>
    </location>
    <ligand>
        <name>CoA</name>
        <dbReference type="ChEBI" id="CHEBI:57287"/>
    </ligand>
</feature>
<dbReference type="PANTHER" id="PTHR38096">
    <property type="entry name" value="ENTEROBACTIN SYNTHASE COMPONENT D"/>
    <property type="match status" value="1"/>
</dbReference>
<keyword evidence="13" id="KW-0460">Magnesium</keyword>
<dbReference type="RefSeq" id="WP_201329896.1">
    <property type="nucleotide sequence ID" value="NZ_AP023215.1"/>
</dbReference>
<keyword evidence="13" id="KW-0479">Metal-binding</keyword>
<evidence type="ECO:0000256" key="6">
    <source>
        <dbReference type="ARBA" id="ARBA00022679"/>
    </source>
</evidence>
<dbReference type="GO" id="GO:0009366">
    <property type="term" value="C:enterobactin synthetase complex"/>
    <property type="evidence" value="ECO:0007669"/>
    <property type="project" value="InterPro"/>
</dbReference>
<evidence type="ECO:0000256" key="4">
    <source>
        <dbReference type="ARBA" id="ARBA00011503"/>
    </source>
</evidence>
<evidence type="ECO:0000256" key="2">
    <source>
        <dbReference type="ARBA" id="ARBA00004993"/>
    </source>
</evidence>
<organism evidence="16 17">
    <name type="scientific">Candidatus Profftella armatura</name>
    <name type="common">Diaphorina cf. continua</name>
    <dbReference type="NCBI Taxonomy" id="2661583"/>
    <lineage>
        <taxon>Bacteria</taxon>
        <taxon>Pseudomonadati</taxon>
        <taxon>Pseudomonadota</taxon>
        <taxon>Betaproteobacteria</taxon>
        <taxon>Candidatus Profftella</taxon>
    </lineage>
</organism>
<dbReference type="Pfam" id="PF01648">
    <property type="entry name" value="ACPS"/>
    <property type="match status" value="1"/>
</dbReference>
<evidence type="ECO:0000256" key="5">
    <source>
        <dbReference type="ARBA" id="ARBA00019087"/>
    </source>
</evidence>
<dbReference type="InterPro" id="IPR003542">
    <property type="entry name" value="Enbac_synth_compD-like"/>
</dbReference>
<dbReference type="GO" id="GO:0008897">
    <property type="term" value="F:holo-[acyl-carrier-protein] synthase activity"/>
    <property type="evidence" value="ECO:0007669"/>
    <property type="project" value="InterPro"/>
</dbReference>
<dbReference type="AlphaFoldDB" id="A0A7R6W0G2"/>
<keyword evidence="17" id="KW-1185">Reference proteome</keyword>
<dbReference type="SUPFAM" id="SSF56214">
    <property type="entry name" value="4'-phosphopantetheinyl transferase"/>
    <property type="match status" value="1"/>
</dbReference>
<evidence type="ECO:0000256" key="3">
    <source>
        <dbReference type="ARBA" id="ARBA00008342"/>
    </source>
</evidence>
<dbReference type="UniPathway" id="UPA00017"/>
<dbReference type="Gene3D" id="3.90.470.20">
    <property type="entry name" value="4'-phosphopantetheinyl transferase domain"/>
    <property type="match status" value="1"/>
</dbReference>
<feature type="binding site" evidence="12">
    <location>
        <position position="164"/>
    </location>
    <ligand>
        <name>CoA</name>
        <dbReference type="ChEBI" id="CHEBI:57287"/>
    </ligand>
</feature>
<reference evidence="16 17" key="1">
    <citation type="journal article" date="2020" name="Genome Biol. Evol.">
        <title>Comparative Genomics Underlines Multiple Roles of Profftella, an Obligate Symbiont of Psyllids: Providing Toxins, Vitamins, and Carotenoids.</title>
        <authorList>
            <person name="Nakabachi A."/>
            <person name="Piel J."/>
            <person name="Malenovsky I."/>
            <person name="Hirose Y."/>
        </authorList>
    </citation>
    <scope>NUCLEOTIDE SEQUENCE [LARGE SCALE GENOMIC DNA]</scope>
    <source>
        <strain evidence="16 17">Dco</strain>
    </source>
</reference>
<evidence type="ECO:0000313" key="16">
    <source>
        <dbReference type="EMBL" id="BCG49557.1"/>
    </source>
</evidence>
<dbReference type="EMBL" id="AP023215">
    <property type="protein sequence ID" value="BCG49557.1"/>
    <property type="molecule type" value="Genomic_DNA"/>
</dbReference>
<comment type="catalytic activity">
    <reaction evidence="11">
        <text>apo-[peptidyl-carrier protein] + CoA = holo-[peptidyl-carrier protein] + adenosine 3',5'-bisphosphate + H(+)</text>
        <dbReference type="Rhea" id="RHEA:46228"/>
        <dbReference type="Rhea" id="RHEA-COMP:11479"/>
        <dbReference type="Rhea" id="RHEA-COMP:11480"/>
        <dbReference type="ChEBI" id="CHEBI:15378"/>
        <dbReference type="ChEBI" id="CHEBI:29999"/>
        <dbReference type="ChEBI" id="CHEBI:57287"/>
        <dbReference type="ChEBI" id="CHEBI:58343"/>
        <dbReference type="ChEBI" id="CHEBI:64479"/>
    </reaction>
</comment>
<feature type="binding site" evidence="12">
    <location>
        <position position="51"/>
    </location>
    <ligand>
        <name>CoA</name>
        <dbReference type="ChEBI" id="CHEBI:57287"/>
    </ligand>
</feature>
<dbReference type="Pfam" id="PF17837">
    <property type="entry name" value="4PPT_N"/>
    <property type="match status" value="1"/>
</dbReference>
<evidence type="ECO:0000256" key="10">
    <source>
        <dbReference type="ARBA" id="ARBA00049176"/>
    </source>
</evidence>
<feature type="domain" description="4'-phosphopantetheinyl transferase N-terminal" evidence="15">
    <location>
        <begin position="40"/>
        <end position="105"/>
    </location>
</feature>
<dbReference type="GO" id="GO:0000287">
    <property type="term" value="F:magnesium ion binding"/>
    <property type="evidence" value="ECO:0007669"/>
    <property type="project" value="InterPro"/>
</dbReference>
<dbReference type="GO" id="GO:0005886">
    <property type="term" value="C:plasma membrane"/>
    <property type="evidence" value="ECO:0007669"/>
    <property type="project" value="TreeGrafter"/>
</dbReference>
<feature type="binding site" evidence="12">
    <location>
        <position position="168"/>
    </location>
    <ligand>
        <name>CoA</name>
        <dbReference type="ChEBI" id="CHEBI:57287"/>
    </ligand>
</feature>
<dbReference type="GO" id="GO:0009239">
    <property type="term" value="P:enterobactin biosynthetic process"/>
    <property type="evidence" value="ECO:0007669"/>
    <property type="project" value="UniProtKB-UniPathway"/>
</dbReference>
<evidence type="ECO:0000256" key="9">
    <source>
        <dbReference type="ARBA" id="ARBA00031996"/>
    </source>
</evidence>
<evidence type="ECO:0000256" key="11">
    <source>
        <dbReference type="ARBA" id="ARBA00049191"/>
    </source>
</evidence>
<dbReference type="PRINTS" id="PR01399">
    <property type="entry name" value="ENTSNTHTASED"/>
</dbReference>
<comment type="cofactor">
    <cofactor evidence="13">
        <name>Mg(2+)</name>
        <dbReference type="ChEBI" id="CHEBI:18420"/>
    </cofactor>
</comment>
<comment type="function">
    <text evidence="1">Involved in the biosynthesis of the siderophore enterobactin (enterochelin), which is a macrocyclic trimeric lactone of N-(2,3-dihydroxybenzoyl)-serine. The serine trilactone serves as a scaffolding for the three catechol functionalities that provide hexadentate coordination for the tightly ligated iron(2+) atoms. Plays an essential role in the assembly of the enterobactin by catalyzing the transfer of the 4'-phosphopantetheine (Ppant) moiety from coenzyme A to the apo-domains of both EntB (ArCP domain) and EntF (PCP domain) to yield their holo-forms which make them competent for the activation of 2,3-dihydroxybenzoate (DHB) and L-serine, respectively.</text>
</comment>
<dbReference type="PANTHER" id="PTHR38096:SF1">
    <property type="entry name" value="ENTEROBACTIN SYNTHASE COMPONENT D"/>
    <property type="match status" value="1"/>
</dbReference>
<protein>
    <recommendedName>
        <fullName evidence="5">Enterobactin synthase component D</fullName>
    </recommendedName>
    <alternativeName>
        <fullName evidence="8">4'-phosphopantetheinyl transferase EntD</fullName>
    </alternativeName>
    <alternativeName>
        <fullName evidence="9">Enterochelin synthase D</fullName>
    </alternativeName>
</protein>
<keyword evidence="6 16" id="KW-0808">Transferase</keyword>
<accession>A0A7R6W0G2</accession>
<dbReference type="KEGG" id="parm:PADco_1370"/>
<evidence type="ECO:0000256" key="12">
    <source>
        <dbReference type="PIRSR" id="PIRSR603542-1"/>
    </source>
</evidence>
<evidence type="ECO:0000313" key="17">
    <source>
        <dbReference type="Proteomes" id="UP000595708"/>
    </source>
</evidence>
<evidence type="ECO:0000259" key="15">
    <source>
        <dbReference type="Pfam" id="PF17837"/>
    </source>
</evidence>
<proteinExistence type="inferred from homology"/>